<keyword evidence="3" id="KW-1185">Reference proteome</keyword>
<gene>
    <name evidence="2" type="ORF">GFSPODELE1_LOCUS1811</name>
</gene>
<evidence type="ECO:0000256" key="1">
    <source>
        <dbReference type="SAM" id="SignalP"/>
    </source>
</evidence>
<proteinExistence type="predicted"/>
<evidence type="ECO:0000313" key="2">
    <source>
        <dbReference type="EMBL" id="CAL1697711.1"/>
    </source>
</evidence>
<name>A0ABP1CPT8_9APHY</name>
<sequence length="127" mass="13355">MILVVYMLLFILLTSCSIVSSSPIPLFSTSGSLFIGQSDILNVSTHDRKVQPFKSIIPSQANSTGVVESGRQANTIDNTELPVSPLLGKRFLGGGDLINLARPLALLQFGSTGVSIGPNRGKGGKGR</sequence>
<organism evidence="2 3">
    <name type="scientific">Somion occarium</name>
    <dbReference type="NCBI Taxonomy" id="3059160"/>
    <lineage>
        <taxon>Eukaryota</taxon>
        <taxon>Fungi</taxon>
        <taxon>Dikarya</taxon>
        <taxon>Basidiomycota</taxon>
        <taxon>Agaricomycotina</taxon>
        <taxon>Agaricomycetes</taxon>
        <taxon>Polyporales</taxon>
        <taxon>Cerrenaceae</taxon>
        <taxon>Somion</taxon>
    </lineage>
</organism>
<keyword evidence="1" id="KW-0732">Signal</keyword>
<dbReference type="EMBL" id="OZ037953">
    <property type="protein sequence ID" value="CAL1697711.1"/>
    <property type="molecule type" value="Genomic_DNA"/>
</dbReference>
<protein>
    <submittedName>
        <fullName evidence="2">Uncharacterized protein</fullName>
    </submittedName>
</protein>
<accession>A0ABP1CPT8</accession>
<evidence type="ECO:0000313" key="3">
    <source>
        <dbReference type="Proteomes" id="UP001497453"/>
    </source>
</evidence>
<dbReference type="Proteomes" id="UP001497453">
    <property type="component" value="Chromosome 10"/>
</dbReference>
<feature type="chain" id="PRO_5047435571" evidence="1">
    <location>
        <begin position="22"/>
        <end position="127"/>
    </location>
</feature>
<reference evidence="3" key="1">
    <citation type="submission" date="2024-04" db="EMBL/GenBank/DDBJ databases">
        <authorList>
            <person name="Shaw F."/>
            <person name="Minotto A."/>
        </authorList>
    </citation>
    <scope>NUCLEOTIDE SEQUENCE [LARGE SCALE GENOMIC DNA]</scope>
</reference>
<feature type="signal peptide" evidence="1">
    <location>
        <begin position="1"/>
        <end position="21"/>
    </location>
</feature>